<protein>
    <submittedName>
        <fullName evidence="2">GIP protein</fullName>
    </submittedName>
</protein>
<keyword evidence="1" id="KW-0732">Signal</keyword>
<dbReference type="EMBL" id="CAJNJA010080756">
    <property type="protein sequence ID" value="CAE7928310.1"/>
    <property type="molecule type" value="Genomic_DNA"/>
</dbReference>
<evidence type="ECO:0000256" key="1">
    <source>
        <dbReference type="SAM" id="SignalP"/>
    </source>
</evidence>
<dbReference type="AlphaFoldDB" id="A0A813C1A5"/>
<evidence type="ECO:0000313" key="3">
    <source>
        <dbReference type="Proteomes" id="UP000601435"/>
    </source>
</evidence>
<name>A0A813C1A5_9DINO</name>
<sequence>SFGSVQLFWGGALIMWSAARQTLIAAHTAESELYSLAEGHLMGKALRPTVAALMNVVESDIAGRLYCDNAAAVQLCVLEAGSWRLEDLKKLCDLMDPYSEPNNE</sequence>
<feature type="non-terminal residue" evidence="2">
    <location>
        <position position="1"/>
    </location>
</feature>
<gene>
    <name evidence="2" type="primary">GIP</name>
    <name evidence="2" type="ORF">SNEC2469_LOCUS32198</name>
</gene>
<feature type="signal peptide" evidence="1">
    <location>
        <begin position="1"/>
        <end position="19"/>
    </location>
</feature>
<dbReference type="Proteomes" id="UP000601435">
    <property type="component" value="Unassembled WGS sequence"/>
</dbReference>
<organism evidence="2 3">
    <name type="scientific">Symbiodinium necroappetens</name>
    <dbReference type="NCBI Taxonomy" id="1628268"/>
    <lineage>
        <taxon>Eukaryota</taxon>
        <taxon>Sar</taxon>
        <taxon>Alveolata</taxon>
        <taxon>Dinophyceae</taxon>
        <taxon>Suessiales</taxon>
        <taxon>Symbiodiniaceae</taxon>
        <taxon>Symbiodinium</taxon>
    </lineage>
</organism>
<accession>A0A813C1A5</accession>
<reference evidence="2" key="1">
    <citation type="submission" date="2021-02" db="EMBL/GenBank/DDBJ databases">
        <authorList>
            <person name="Dougan E. K."/>
            <person name="Rhodes N."/>
            <person name="Thang M."/>
            <person name="Chan C."/>
        </authorList>
    </citation>
    <scope>NUCLEOTIDE SEQUENCE</scope>
</reference>
<comment type="caution">
    <text evidence="2">The sequence shown here is derived from an EMBL/GenBank/DDBJ whole genome shotgun (WGS) entry which is preliminary data.</text>
</comment>
<evidence type="ECO:0000313" key="2">
    <source>
        <dbReference type="EMBL" id="CAE7928310.1"/>
    </source>
</evidence>
<feature type="chain" id="PRO_5032919490" evidence="1">
    <location>
        <begin position="20"/>
        <end position="104"/>
    </location>
</feature>
<feature type="non-terminal residue" evidence="2">
    <location>
        <position position="104"/>
    </location>
</feature>
<keyword evidence="3" id="KW-1185">Reference proteome</keyword>
<proteinExistence type="predicted"/>